<dbReference type="PROSITE" id="PS00086">
    <property type="entry name" value="CYTOCHROME_P450"/>
    <property type="match status" value="1"/>
</dbReference>
<dbReference type="PRINTS" id="PR00463">
    <property type="entry name" value="EP450I"/>
</dbReference>
<evidence type="ECO:0000256" key="7">
    <source>
        <dbReference type="ARBA" id="ARBA00023004"/>
    </source>
</evidence>
<dbReference type="GO" id="GO:0016705">
    <property type="term" value="F:oxidoreductase activity, acting on paired donors, with incorporation or reduction of molecular oxygen"/>
    <property type="evidence" value="ECO:0007669"/>
    <property type="project" value="InterPro"/>
</dbReference>
<evidence type="ECO:0000256" key="8">
    <source>
        <dbReference type="ARBA" id="ARBA00023033"/>
    </source>
</evidence>
<dbReference type="PANTHER" id="PTHR46300">
    <property type="entry name" value="P450, PUTATIVE (EUROFUNG)-RELATED-RELATED"/>
    <property type="match status" value="1"/>
</dbReference>
<keyword evidence="8 10" id="KW-0503">Monooxygenase</keyword>
<dbReference type="InterPro" id="IPR017972">
    <property type="entry name" value="Cyt_P450_CS"/>
</dbReference>
<evidence type="ECO:0000256" key="2">
    <source>
        <dbReference type="ARBA" id="ARBA00005179"/>
    </source>
</evidence>
<dbReference type="GO" id="GO:0004497">
    <property type="term" value="F:monooxygenase activity"/>
    <property type="evidence" value="ECO:0007669"/>
    <property type="project" value="UniProtKB-KW"/>
</dbReference>
<evidence type="ECO:0000256" key="9">
    <source>
        <dbReference type="PIRSR" id="PIRSR602401-1"/>
    </source>
</evidence>
<evidence type="ECO:0000256" key="5">
    <source>
        <dbReference type="ARBA" id="ARBA00022723"/>
    </source>
</evidence>
<keyword evidence="6 10" id="KW-0560">Oxidoreductase</keyword>
<evidence type="ECO:0000256" key="3">
    <source>
        <dbReference type="ARBA" id="ARBA00010617"/>
    </source>
</evidence>
<organism evidence="11 12">
    <name type="scientific">Serendipita vermifera MAFF 305830</name>
    <dbReference type="NCBI Taxonomy" id="933852"/>
    <lineage>
        <taxon>Eukaryota</taxon>
        <taxon>Fungi</taxon>
        <taxon>Dikarya</taxon>
        <taxon>Basidiomycota</taxon>
        <taxon>Agaricomycotina</taxon>
        <taxon>Agaricomycetes</taxon>
        <taxon>Sebacinales</taxon>
        <taxon>Serendipitaceae</taxon>
        <taxon>Serendipita</taxon>
    </lineage>
</organism>
<evidence type="ECO:0000313" key="11">
    <source>
        <dbReference type="EMBL" id="KIM28326.1"/>
    </source>
</evidence>
<dbReference type="OrthoDB" id="2789670at2759"/>
<dbReference type="Pfam" id="PF00067">
    <property type="entry name" value="p450"/>
    <property type="match status" value="1"/>
</dbReference>
<accession>A0A0C3BA36</accession>
<dbReference type="GO" id="GO:0005506">
    <property type="term" value="F:iron ion binding"/>
    <property type="evidence" value="ECO:0007669"/>
    <property type="project" value="InterPro"/>
</dbReference>
<reference evidence="12" key="2">
    <citation type="submission" date="2015-01" db="EMBL/GenBank/DDBJ databases">
        <title>Evolutionary Origins and Diversification of the Mycorrhizal Mutualists.</title>
        <authorList>
            <consortium name="DOE Joint Genome Institute"/>
            <consortium name="Mycorrhizal Genomics Consortium"/>
            <person name="Kohler A."/>
            <person name="Kuo A."/>
            <person name="Nagy L.G."/>
            <person name="Floudas D."/>
            <person name="Copeland A."/>
            <person name="Barry K.W."/>
            <person name="Cichocki N."/>
            <person name="Veneault-Fourrey C."/>
            <person name="LaButti K."/>
            <person name="Lindquist E.A."/>
            <person name="Lipzen A."/>
            <person name="Lundell T."/>
            <person name="Morin E."/>
            <person name="Murat C."/>
            <person name="Riley R."/>
            <person name="Ohm R."/>
            <person name="Sun H."/>
            <person name="Tunlid A."/>
            <person name="Henrissat B."/>
            <person name="Grigoriev I.V."/>
            <person name="Hibbett D.S."/>
            <person name="Martin F."/>
        </authorList>
    </citation>
    <scope>NUCLEOTIDE SEQUENCE [LARGE SCALE GENOMIC DNA]</scope>
    <source>
        <strain evidence="12">MAFF 305830</strain>
    </source>
</reference>
<dbReference type="InterPro" id="IPR036396">
    <property type="entry name" value="Cyt_P450_sf"/>
</dbReference>
<dbReference type="PANTHER" id="PTHR46300:SF7">
    <property type="entry name" value="P450, PUTATIVE (EUROFUNG)-RELATED"/>
    <property type="match status" value="1"/>
</dbReference>
<dbReference type="HOGENOM" id="CLU_001570_2_3_1"/>
<dbReference type="InterPro" id="IPR002401">
    <property type="entry name" value="Cyt_P450_E_grp-I"/>
</dbReference>
<evidence type="ECO:0000256" key="6">
    <source>
        <dbReference type="ARBA" id="ARBA00023002"/>
    </source>
</evidence>
<name>A0A0C3BA36_SERVB</name>
<proteinExistence type="inferred from homology"/>
<evidence type="ECO:0000256" key="4">
    <source>
        <dbReference type="ARBA" id="ARBA00022617"/>
    </source>
</evidence>
<evidence type="ECO:0008006" key="13">
    <source>
        <dbReference type="Google" id="ProtNLM"/>
    </source>
</evidence>
<keyword evidence="4 9" id="KW-0349">Heme</keyword>
<dbReference type="InterPro" id="IPR001128">
    <property type="entry name" value="Cyt_P450"/>
</dbReference>
<dbReference type="AlphaFoldDB" id="A0A0C3BA36"/>
<comment type="similarity">
    <text evidence="3 10">Belongs to the cytochrome P450 family.</text>
</comment>
<dbReference type="GO" id="GO:0020037">
    <property type="term" value="F:heme binding"/>
    <property type="evidence" value="ECO:0007669"/>
    <property type="project" value="InterPro"/>
</dbReference>
<keyword evidence="5 9" id="KW-0479">Metal-binding</keyword>
<dbReference type="EMBL" id="KN824293">
    <property type="protein sequence ID" value="KIM28326.1"/>
    <property type="molecule type" value="Genomic_DNA"/>
</dbReference>
<protein>
    <recommendedName>
        <fullName evidence="13">Cytochrome P450</fullName>
    </recommendedName>
</protein>
<keyword evidence="12" id="KW-1185">Reference proteome</keyword>
<comment type="cofactor">
    <cofactor evidence="1 9">
        <name>heme</name>
        <dbReference type="ChEBI" id="CHEBI:30413"/>
    </cofactor>
</comment>
<sequence>MATVINRWVDSSSSFKLGLATITLTTIGYGVVQVIKRLSNDVKPLPPPPGPPRQFLIGNLRQFPKDHFYEKFCEWQKEYGDVVYVEIPGIPMVIISSYEIAQNLLGKRPNSTSGRLTGYMLREVMGLKWTTTFLQPGPQHSHHRQMLRRGIGPQRVASHTDNIEKNTVGLVLSLQDFEGDPHALVLDTVGRIVIEVTYGTKLRSIMGKELSSWNAELVHLFSSAFSTFWLVDIFHFLRLVPSWVPGASFKKIGDRSIWLSQQVRYTAFNKAQELYKSGDIGHSLAADLLDEFGSSEDVMDTLATLYGAGSDTTASATNAFIYALFLFPEVSQKVYEEVITVTNGTRLPQTSDRVNLPYAEAVWKEAFRWKTFVPIGIAHVNTQDEIVSGSLIKAGTLINLNNGFMLMDPKVWGDPEAFRPERFLEAGAHALPNPLVVAFGYGARVCPGIYLADKTGFHIATTIAALYEIAPLEGRSRPKPELTEYTDTAFRLPVGFECRFIPRDARAEHLLRTMAISTEATIS</sequence>
<reference evidence="11 12" key="1">
    <citation type="submission" date="2014-04" db="EMBL/GenBank/DDBJ databases">
        <authorList>
            <consortium name="DOE Joint Genome Institute"/>
            <person name="Kuo A."/>
            <person name="Zuccaro A."/>
            <person name="Kohler A."/>
            <person name="Nagy L.G."/>
            <person name="Floudas D."/>
            <person name="Copeland A."/>
            <person name="Barry K.W."/>
            <person name="Cichocki N."/>
            <person name="Veneault-Fourrey C."/>
            <person name="LaButti K."/>
            <person name="Lindquist E.A."/>
            <person name="Lipzen A."/>
            <person name="Lundell T."/>
            <person name="Morin E."/>
            <person name="Murat C."/>
            <person name="Sun H."/>
            <person name="Tunlid A."/>
            <person name="Henrissat B."/>
            <person name="Grigoriev I.V."/>
            <person name="Hibbett D.S."/>
            <person name="Martin F."/>
            <person name="Nordberg H.P."/>
            <person name="Cantor M.N."/>
            <person name="Hua S.X."/>
        </authorList>
    </citation>
    <scope>NUCLEOTIDE SEQUENCE [LARGE SCALE GENOMIC DNA]</scope>
    <source>
        <strain evidence="11 12">MAFF 305830</strain>
    </source>
</reference>
<dbReference type="Gene3D" id="1.10.630.10">
    <property type="entry name" value="Cytochrome P450"/>
    <property type="match status" value="1"/>
</dbReference>
<dbReference type="SUPFAM" id="SSF48264">
    <property type="entry name" value="Cytochrome P450"/>
    <property type="match status" value="1"/>
</dbReference>
<dbReference type="STRING" id="933852.A0A0C3BA36"/>
<evidence type="ECO:0000256" key="10">
    <source>
        <dbReference type="RuleBase" id="RU000461"/>
    </source>
</evidence>
<dbReference type="InterPro" id="IPR050364">
    <property type="entry name" value="Cytochrome_P450_fung"/>
</dbReference>
<keyword evidence="7 9" id="KW-0408">Iron</keyword>
<feature type="binding site" description="axial binding residue" evidence="9">
    <location>
        <position position="446"/>
    </location>
    <ligand>
        <name>heme</name>
        <dbReference type="ChEBI" id="CHEBI:30413"/>
    </ligand>
    <ligandPart>
        <name>Fe</name>
        <dbReference type="ChEBI" id="CHEBI:18248"/>
    </ligandPart>
</feature>
<evidence type="ECO:0000256" key="1">
    <source>
        <dbReference type="ARBA" id="ARBA00001971"/>
    </source>
</evidence>
<evidence type="ECO:0000313" key="12">
    <source>
        <dbReference type="Proteomes" id="UP000054097"/>
    </source>
</evidence>
<dbReference type="Proteomes" id="UP000054097">
    <property type="component" value="Unassembled WGS sequence"/>
</dbReference>
<comment type="pathway">
    <text evidence="2">Secondary metabolite biosynthesis.</text>
</comment>
<gene>
    <name evidence="11" type="ORF">M408DRAFT_329431</name>
</gene>